<accession>A0ACB6V4S7</accession>
<gene>
    <name evidence="1" type="ORF">D0Z00_002270</name>
</gene>
<protein>
    <submittedName>
        <fullName evidence="1">Uncharacterized protein</fullName>
    </submittedName>
</protein>
<sequence>MKDTILGARNSLRPSSSLSVHPSEVSPDNDLNSNLGGSEKTKQSQESAVTVAPETQKPLDIFKSNIPVSSSKRQSLPKKQPVAEAVSVNAPEVEREEEIVMVFSDRESAESDFEEESRDSGIEEIGSVSPASYNNMSSSEQDLSANGDYDDDYYLRSLTPPPNHAMRDEIEISDSEDEAPEIIYTPPRSIPKPIRGGGRTIPTVRGLNDEV</sequence>
<comment type="caution">
    <text evidence="1">The sequence shown here is derived from an EMBL/GenBank/DDBJ whole genome shotgun (WGS) entry which is preliminary data.</text>
</comment>
<dbReference type="Proteomes" id="UP000744676">
    <property type="component" value="Unassembled WGS sequence"/>
</dbReference>
<dbReference type="EMBL" id="QVQA01000058">
    <property type="protein sequence ID" value="KAF5097833.1"/>
    <property type="molecule type" value="Genomic_DNA"/>
</dbReference>
<reference evidence="1 2" key="1">
    <citation type="journal article" date="2020" name="Front. Microbiol.">
        <title>Phenotypic and Genetic Characterization of the Cheese Ripening Yeast Geotrichum candidum.</title>
        <authorList>
            <person name="Perkins V."/>
            <person name="Vignola S."/>
            <person name="Lessard M.H."/>
            <person name="Plante P.L."/>
            <person name="Corbeil J."/>
            <person name="Dugat-Bony E."/>
            <person name="Frenette M."/>
            <person name="Labrie S."/>
        </authorList>
    </citation>
    <scope>NUCLEOTIDE SEQUENCE [LARGE SCALE GENOMIC DNA]</scope>
    <source>
        <strain evidence="1 2">LMA-1147</strain>
    </source>
</reference>
<name>A0ACB6V4S7_9ASCO</name>
<proteinExistence type="predicted"/>
<keyword evidence="2" id="KW-1185">Reference proteome</keyword>
<organism evidence="1 2">
    <name type="scientific">Geotrichum galactomycetum</name>
    <dbReference type="NCBI Taxonomy" id="27317"/>
    <lineage>
        <taxon>Eukaryota</taxon>
        <taxon>Fungi</taxon>
        <taxon>Dikarya</taxon>
        <taxon>Ascomycota</taxon>
        <taxon>Saccharomycotina</taxon>
        <taxon>Dipodascomycetes</taxon>
        <taxon>Dipodascales</taxon>
        <taxon>Dipodascaceae</taxon>
        <taxon>Geotrichum</taxon>
    </lineage>
</organism>
<evidence type="ECO:0000313" key="1">
    <source>
        <dbReference type="EMBL" id="KAF5097833.1"/>
    </source>
</evidence>
<evidence type="ECO:0000313" key="2">
    <source>
        <dbReference type="Proteomes" id="UP000744676"/>
    </source>
</evidence>